<evidence type="ECO:0000259" key="3">
    <source>
        <dbReference type="PROSITE" id="PS51263"/>
    </source>
</evidence>
<dbReference type="Proteomes" id="UP000295192">
    <property type="component" value="Unassembled WGS sequence"/>
</dbReference>
<dbReference type="PANTHER" id="PTHR11913">
    <property type="entry name" value="COFILIN-RELATED"/>
    <property type="match status" value="1"/>
</dbReference>
<dbReference type="OMA" id="KSKEYRY"/>
<keyword evidence="2" id="KW-0009">Actin-binding</keyword>
<dbReference type="GO" id="GO:0015629">
    <property type="term" value="C:actin cytoskeleton"/>
    <property type="evidence" value="ECO:0007669"/>
    <property type="project" value="InterPro"/>
</dbReference>
<dbReference type="CDD" id="cd11286">
    <property type="entry name" value="ADF_cofilin_like"/>
    <property type="match status" value="1"/>
</dbReference>
<reference evidence="4 5" key="1">
    <citation type="journal article" date="2019" name="J. Hered.">
        <title>An Improved Genome Assembly for Drosophila navojoa, the Basal Species in the mojavensis Cluster.</title>
        <authorList>
            <person name="Vanderlinde T."/>
            <person name="Dupim E.G."/>
            <person name="Nazario-Yepiz N.O."/>
            <person name="Carvalho A.B."/>
        </authorList>
    </citation>
    <scope>NUCLEOTIDE SEQUENCE [LARGE SCALE GENOMIC DNA]</scope>
    <source>
        <strain evidence="4">Navoj_Jal97</strain>
        <tissue evidence="4">Whole organism</tissue>
    </source>
</reference>
<comment type="caution">
    <text evidence="4">The sequence shown here is derived from an EMBL/GenBank/DDBJ whole genome shotgun (WGS) entry which is preliminary data.</text>
</comment>
<dbReference type="Gene3D" id="3.40.20.10">
    <property type="entry name" value="Severin"/>
    <property type="match status" value="1"/>
</dbReference>
<protein>
    <recommendedName>
        <fullName evidence="3">ADF-H domain-containing protein</fullName>
    </recommendedName>
</protein>
<dbReference type="EMBL" id="LSRL02000079">
    <property type="protein sequence ID" value="TDG45364.1"/>
    <property type="molecule type" value="Genomic_DNA"/>
</dbReference>
<proteinExistence type="inferred from homology"/>
<sequence>MNADNCRPTCLEIYEAIRKSKEYRYIIYRLVSDSEVDVETIGPRDNDYNQFLEDLTRNGSVECRYGVFDLEYSHICEVTKQEIKREKLVLLCWCPDEAKPKGKIQYLSYLRKFMDQLKGVQYYKTVRDKFELSRDSVEGYFCRKSTRQ</sequence>
<gene>
    <name evidence="4" type="ORF">AWZ03_008222</name>
</gene>
<feature type="domain" description="ADF-H" evidence="3">
    <location>
        <begin position="1"/>
        <end position="142"/>
    </location>
</feature>
<dbReference type="Pfam" id="PF00241">
    <property type="entry name" value="Cofilin_ADF"/>
    <property type="match status" value="1"/>
</dbReference>
<dbReference type="STRING" id="7232.A0A484B9P0"/>
<evidence type="ECO:0000256" key="2">
    <source>
        <dbReference type="ARBA" id="ARBA00023203"/>
    </source>
</evidence>
<evidence type="ECO:0000256" key="1">
    <source>
        <dbReference type="ARBA" id="ARBA00006844"/>
    </source>
</evidence>
<dbReference type="AlphaFoldDB" id="A0A484B9P0"/>
<dbReference type="PROSITE" id="PS51263">
    <property type="entry name" value="ADF_H"/>
    <property type="match status" value="1"/>
</dbReference>
<evidence type="ECO:0000313" key="4">
    <source>
        <dbReference type="EMBL" id="TDG45364.1"/>
    </source>
</evidence>
<keyword evidence="5" id="KW-1185">Reference proteome</keyword>
<dbReference type="OrthoDB" id="10249245at2759"/>
<dbReference type="SUPFAM" id="SSF55753">
    <property type="entry name" value="Actin depolymerizing proteins"/>
    <property type="match status" value="1"/>
</dbReference>
<accession>A0A484B9P0</accession>
<evidence type="ECO:0000313" key="5">
    <source>
        <dbReference type="Proteomes" id="UP000295192"/>
    </source>
</evidence>
<dbReference type="InterPro" id="IPR029006">
    <property type="entry name" value="ADF-H/Gelsolin-like_dom_sf"/>
</dbReference>
<organism evidence="4 5">
    <name type="scientific">Drosophila navojoa</name>
    <name type="common">Fruit fly</name>
    <dbReference type="NCBI Taxonomy" id="7232"/>
    <lineage>
        <taxon>Eukaryota</taxon>
        <taxon>Metazoa</taxon>
        <taxon>Ecdysozoa</taxon>
        <taxon>Arthropoda</taxon>
        <taxon>Hexapoda</taxon>
        <taxon>Insecta</taxon>
        <taxon>Pterygota</taxon>
        <taxon>Neoptera</taxon>
        <taxon>Endopterygota</taxon>
        <taxon>Diptera</taxon>
        <taxon>Brachycera</taxon>
        <taxon>Muscomorpha</taxon>
        <taxon>Ephydroidea</taxon>
        <taxon>Drosophilidae</taxon>
        <taxon>Drosophila</taxon>
    </lineage>
</organism>
<dbReference type="SMART" id="SM00102">
    <property type="entry name" value="ADF"/>
    <property type="match status" value="1"/>
</dbReference>
<name>A0A484B9P0_DRONA</name>
<dbReference type="InterPro" id="IPR017904">
    <property type="entry name" value="ADF/Cofilin"/>
</dbReference>
<dbReference type="InterPro" id="IPR002108">
    <property type="entry name" value="ADF-H"/>
</dbReference>
<dbReference type="KEGG" id="dnv:108650612"/>
<dbReference type="GO" id="GO:0030042">
    <property type="term" value="P:actin filament depolymerization"/>
    <property type="evidence" value="ECO:0007669"/>
    <property type="project" value="InterPro"/>
</dbReference>
<comment type="similarity">
    <text evidence="1">Belongs to the actin-binding proteins ADF family.</text>
</comment>
<dbReference type="GO" id="GO:0003779">
    <property type="term" value="F:actin binding"/>
    <property type="evidence" value="ECO:0007669"/>
    <property type="project" value="UniProtKB-KW"/>
</dbReference>